<reference evidence="6 7" key="1">
    <citation type="submission" date="2014-03" db="EMBL/GenBank/DDBJ databases">
        <title>Draft Genome of Photorhabdus temperata Meg1.</title>
        <authorList>
            <person name="Hurst S.G.IV."/>
            <person name="Morris K."/>
            <person name="Thomas K."/>
            <person name="Tisa L.S."/>
        </authorList>
    </citation>
    <scope>NUCLEOTIDE SEQUENCE [LARGE SCALE GENOMIC DNA]</scope>
    <source>
        <strain evidence="6 7">Meg1</strain>
    </source>
</reference>
<keyword evidence="4" id="KW-0443">Lipid metabolism</keyword>
<protein>
    <submittedName>
        <fullName evidence="6">Enoyl-CoA hydratase/carnithine racemase</fullName>
    </submittedName>
</protein>
<dbReference type="PATRIC" id="fig|1393735.3.peg.3382"/>
<dbReference type="GO" id="GO:0016853">
    <property type="term" value="F:isomerase activity"/>
    <property type="evidence" value="ECO:0007669"/>
    <property type="project" value="UniProtKB-KW"/>
</dbReference>
<evidence type="ECO:0000313" key="6">
    <source>
        <dbReference type="EMBL" id="KER02097.1"/>
    </source>
</evidence>
<comment type="similarity">
    <text evidence="2">Belongs to the enoyl-CoA hydratase/isomerase family.</text>
</comment>
<dbReference type="Proteomes" id="UP000028002">
    <property type="component" value="Unassembled WGS sequence"/>
</dbReference>
<dbReference type="EMBL" id="JGVH01000059">
    <property type="protein sequence ID" value="KER02097.1"/>
    <property type="molecule type" value="Genomic_DNA"/>
</dbReference>
<dbReference type="InterPro" id="IPR014748">
    <property type="entry name" value="Enoyl-CoA_hydra_C"/>
</dbReference>
<dbReference type="RefSeq" id="WP_023045595.1">
    <property type="nucleotide sequence ID" value="NZ_CAWLUD010000059.1"/>
</dbReference>
<dbReference type="GO" id="GO:0006635">
    <property type="term" value="P:fatty acid beta-oxidation"/>
    <property type="evidence" value="ECO:0007669"/>
    <property type="project" value="UniProtKB-UniPathway"/>
</dbReference>
<dbReference type="UniPathway" id="UPA00659"/>
<organism evidence="6 7">
    <name type="scientific">Photorhabdus temperata subsp. temperata Meg1</name>
    <dbReference type="NCBI Taxonomy" id="1393735"/>
    <lineage>
        <taxon>Bacteria</taxon>
        <taxon>Pseudomonadati</taxon>
        <taxon>Pseudomonadota</taxon>
        <taxon>Gammaproteobacteria</taxon>
        <taxon>Enterobacterales</taxon>
        <taxon>Morganellaceae</taxon>
        <taxon>Photorhabdus</taxon>
    </lineage>
</organism>
<dbReference type="Gene3D" id="1.10.12.10">
    <property type="entry name" value="Lyase 2-enoyl-coa Hydratase, Chain A, domain 2"/>
    <property type="match status" value="1"/>
</dbReference>
<proteinExistence type="inferred from homology"/>
<keyword evidence="5" id="KW-0413">Isomerase</keyword>
<dbReference type="CDD" id="cd06558">
    <property type="entry name" value="crotonase-like"/>
    <property type="match status" value="1"/>
</dbReference>
<dbReference type="AlphaFoldDB" id="A0A081RTU4"/>
<dbReference type="Pfam" id="PF00378">
    <property type="entry name" value="ECH_1"/>
    <property type="match status" value="1"/>
</dbReference>
<dbReference type="Gene3D" id="3.90.226.10">
    <property type="entry name" value="2-enoyl-CoA Hydratase, Chain A, domain 1"/>
    <property type="match status" value="1"/>
</dbReference>
<comment type="pathway">
    <text evidence="1">Lipid metabolism; fatty acid beta-oxidation.</text>
</comment>
<dbReference type="InterPro" id="IPR045002">
    <property type="entry name" value="Ech1-like"/>
</dbReference>
<keyword evidence="3" id="KW-0276">Fatty acid metabolism</keyword>
<evidence type="ECO:0000313" key="7">
    <source>
        <dbReference type="Proteomes" id="UP000028002"/>
    </source>
</evidence>
<dbReference type="InterPro" id="IPR001753">
    <property type="entry name" value="Enoyl-CoA_hydra/iso"/>
</dbReference>
<dbReference type="InterPro" id="IPR029045">
    <property type="entry name" value="ClpP/crotonase-like_dom_sf"/>
</dbReference>
<evidence type="ECO:0000256" key="2">
    <source>
        <dbReference type="ARBA" id="ARBA00005254"/>
    </source>
</evidence>
<evidence type="ECO:0000256" key="4">
    <source>
        <dbReference type="ARBA" id="ARBA00023098"/>
    </source>
</evidence>
<evidence type="ECO:0000256" key="1">
    <source>
        <dbReference type="ARBA" id="ARBA00005005"/>
    </source>
</evidence>
<dbReference type="PANTHER" id="PTHR43149:SF1">
    <property type="entry name" value="DELTA(3,5)-DELTA(2,4)-DIENOYL-COA ISOMERASE, MITOCHONDRIAL"/>
    <property type="match status" value="1"/>
</dbReference>
<gene>
    <name evidence="6" type="ORF">MEG1DRAFT_03313</name>
</gene>
<evidence type="ECO:0000256" key="3">
    <source>
        <dbReference type="ARBA" id="ARBA00022832"/>
    </source>
</evidence>
<dbReference type="PANTHER" id="PTHR43149">
    <property type="entry name" value="ENOYL-COA HYDRATASE"/>
    <property type="match status" value="1"/>
</dbReference>
<dbReference type="SUPFAM" id="SSF52096">
    <property type="entry name" value="ClpP/crotonase"/>
    <property type="match status" value="1"/>
</dbReference>
<accession>A0A081RTU4</accession>
<evidence type="ECO:0000256" key="5">
    <source>
        <dbReference type="ARBA" id="ARBA00023235"/>
    </source>
</evidence>
<sequence length="283" mass="30819">MLIDQSNEYFNITVDNGVAHLQLSRPEKANSLALAFWKLFPEAIEQLSRSGEVRAMVISAQGSAFCGGLDLQIFASSKETHTTNPNEREAMQFSLLQMQEAINVLERARFPVIAAVQGACLGAGFDLIAACDFCFAAENAKFRIEETNIGMMADLGILQRLQHLIPGGMARYLALTGDTLNAAQAHDLGLVVKIFPSAETLIEGALATARRIADRPPIAINGVKRAMLYSRDHGVYESLQQTALLQASIFSRQDILCSIQAKATGITSEFQNLNEVGKAFEEP</sequence>
<name>A0A081RTU4_PHOTE</name>
<comment type="caution">
    <text evidence="6">The sequence shown here is derived from an EMBL/GenBank/DDBJ whole genome shotgun (WGS) entry which is preliminary data.</text>
</comment>